<evidence type="ECO:0000256" key="8">
    <source>
        <dbReference type="ARBA" id="ARBA00022705"/>
    </source>
</evidence>
<evidence type="ECO:0000256" key="4">
    <source>
        <dbReference type="ARBA" id="ARBA00019114"/>
    </source>
</evidence>
<dbReference type="InterPro" id="IPR011708">
    <property type="entry name" value="DNA_pol3_alpha_NTPase_dom"/>
</dbReference>
<evidence type="ECO:0000313" key="15">
    <source>
        <dbReference type="Proteomes" id="UP000538147"/>
    </source>
</evidence>
<keyword evidence="15" id="KW-1185">Reference proteome</keyword>
<evidence type="ECO:0000256" key="3">
    <source>
        <dbReference type="ARBA" id="ARBA00012417"/>
    </source>
</evidence>
<dbReference type="SUPFAM" id="SSF89550">
    <property type="entry name" value="PHP domain-like"/>
    <property type="match status" value="1"/>
</dbReference>
<dbReference type="SUPFAM" id="SSF160975">
    <property type="entry name" value="AF1531-like"/>
    <property type="match status" value="1"/>
</dbReference>
<feature type="domain" description="Polymerase/histidinol phosphatase N-terminal" evidence="13">
    <location>
        <begin position="7"/>
        <end position="74"/>
    </location>
</feature>
<sequence length="1167" mass="126175">MPHAGFVPLRLHSAYSMLEGAVQPEALAKACRKAGFPAAALCDRGNMFAAMDWSAAAKDAGVQPIMGALLPIERPLTRTALTRPVVDWLPVLAQDMDGYKNLVRLVSAAHLDADGHEAPLLTLAQLEGRTEGLIALTGGAEGWLTRLAGEGQPMDAAADALGRLFEGRLYVEISRSGDPAEVRGEAGLLALANARGWPLVATNPVKFLKADGHKAHDVLLCIAGSTYVDAEDRPRSNPEHWLKSADAMRSLFADLPEAVANSVAVAQRCAVMAPSRKPILPSRAGDAVAEELQLVAEAETGLAERLGVLGIEGEAAVPYAERLAYELAVIRSMGFAGYFLIVSEFIGWAKGEGVPVGPGRGSGAGSVVAWALKITDLDPLANGLLFERFLNPDRVSMPDFDIDFCEVRREEVIRHVQALYGREQVAQIITFGKMKARAVVKDVGRVLQMSYGQMDRLAKMIPSHPTDPWTLARALGIGRDKDGNAYHGVPELIAERDRDPKVKRLLEMALQLEGLPRHSSTHAAGVVIGDRPLSELVPMYRDPRSDMPVTQFEMKAVEKAGLVKFDFLGLKTLSVLARGAKLLPQVVDWERLPVDDPTVYKLIAEGDTVGVFQFESEGMRRALGQVRPDCFADIVALGALYRPGPMDNIPSYALRKAGREKVELLHPTMEPILRETNGIIVYQEQVMQIARELAGYSLGEADLLRRAMGKKIHAEMVAQKARFAEGAAANGIDVKTAEAVFELVLKFANYGFNKSHAAAYALVSYQTAWLKTHHRAEFYVASMDYDIDNTDRIAAFVEDARRGGVTILPPCINGSQACFSVENGHVRFGLAALKSVGGKAMEAVVAARGDRPFKSLSDFAARVDPKLLNKRQLEALIGAGAFDSIEPNRAGAHAMAAAILATAQTLAAERESAQVALFGLEEGPALGMVVPAEEWTLAERMAAEKEAFGFYFSGHPVDAWRALLDAKGAMTWGQCAEMPAPPGGGKQAITLAGLLEEVQWRTSTNNTPRRGHLSAVANRYLAITLSDRSGQYRATCSSPDTQERLERLAAEDPLVLLQAELVWKEGEEVVRLRIHGATSLAEMARRAPGELVVRVRDWFEIDRLAALLGPAAGQGRGEVLAEVDTAAGRARVRLGRDYLLDHELMAAVQRMQALPVEGGVKLAVVSG</sequence>
<organism evidence="14 15">
    <name type="scientific">Polymorphobacter multimanifer</name>
    <dbReference type="NCBI Taxonomy" id="1070431"/>
    <lineage>
        <taxon>Bacteria</taxon>
        <taxon>Pseudomonadati</taxon>
        <taxon>Pseudomonadota</taxon>
        <taxon>Alphaproteobacteria</taxon>
        <taxon>Sphingomonadales</taxon>
        <taxon>Sphingosinicellaceae</taxon>
        <taxon>Polymorphobacter</taxon>
    </lineage>
</organism>
<dbReference type="NCBIfam" id="NF004226">
    <property type="entry name" value="PRK05673.1"/>
    <property type="match status" value="1"/>
</dbReference>
<dbReference type="GO" id="GO:0005737">
    <property type="term" value="C:cytoplasm"/>
    <property type="evidence" value="ECO:0007669"/>
    <property type="project" value="UniProtKB-SubCell"/>
</dbReference>
<dbReference type="PANTHER" id="PTHR32294:SF0">
    <property type="entry name" value="DNA POLYMERASE III SUBUNIT ALPHA"/>
    <property type="match status" value="1"/>
</dbReference>
<dbReference type="Pfam" id="PF07733">
    <property type="entry name" value="DNA_pol3_alpha"/>
    <property type="match status" value="1"/>
</dbReference>
<dbReference type="GO" id="GO:0008408">
    <property type="term" value="F:3'-5' exonuclease activity"/>
    <property type="evidence" value="ECO:0007669"/>
    <property type="project" value="InterPro"/>
</dbReference>
<comment type="function">
    <text evidence="10">DNA polymerase III is a complex, multichain enzyme responsible for most of the replicative synthesis in bacteria. This DNA polymerase also exhibits 3' to 5' exonuclease activity. The alpha chain is the DNA polymerase.</text>
</comment>
<evidence type="ECO:0000256" key="9">
    <source>
        <dbReference type="ARBA" id="ARBA00022932"/>
    </source>
</evidence>
<evidence type="ECO:0000259" key="13">
    <source>
        <dbReference type="SMART" id="SM00481"/>
    </source>
</evidence>
<dbReference type="Pfam" id="PF02811">
    <property type="entry name" value="PHP"/>
    <property type="match status" value="1"/>
</dbReference>
<dbReference type="InterPro" id="IPR003141">
    <property type="entry name" value="Pol/His_phosphatase_N"/>
</dbReference>
<dbReference type="InterPro" id="IPR016195">
    <property type="entry name" value="Pol/histidinol_Pase-like"/>
</dbReference>
<comment type="catalytic activity">
    <reaction evidence="12">
        <text>DNA(n) + a 2'-deoxyribonucleoside 5'-triphosphate = DNA(n+1) + diphosphate</text>
        <dbReference type="Rhea" id="RHEA:22508"/>
        <dbReference type="Rhea" id="RHEA-COMP:17339"/>
        <dbReference type="Rhea" id="RHEA-COMP:17340"/>
        <dbReference type="ChEBI" id="CHEBI:33019"/>
        <dbReference type="ChEBI" id="CHEBI:61560"/>
        <dbReference type="ChEBI" id="CHEBI:173112"/>
        <dbReference type="EC" id="2.7.7.7"/>
    </reaction>
</comment>
<dbReference type="CDD" id="cd07433">
    <property type="entry name" value="PHP_PolIIIA_DnaE1"/>
    <property type="match status" value="1"/>
</dbReference>
<dbReference type="Gene3D" id="3.20.20.140">
    <property type="entry name" value="Metal-dependent hydrolases"/>
    <property type="match status" value="1"/>
</dbReference>
<dbReference type="PANTHER" id="PTHR32294">
    <property type="entry name" value="DNA POLYMERASE III SUBUNIT ALPHA"/>
    <property type="match status" value="1"/>
</dbReference>
<evidence type="ECO:0000256" key="11">
    <source>
        <dbReference type="ARBA" id="ARBA00026073"/>
    </source>
</evidence>
<name>A0A841L4J7_9SPHN</name>
<dbReference type="GO" id="GO:0006260">
    <property type="term" value="P:DNA replication"/>
    <property type="evidence" value="ECO:0007669"/>
    <property type="project" value="UniProtKB-KW"/>
</dbReference>
<evidence type="ECO:0000256" key="6">
    <source>
        <dbReference type="ARBA" id="ARBA00022679"/>
    </source>
</evidence>
<dbReference type="InterPro" id="IPR004013">
    <property type="entry name" value="PHP_dom"/>
</dbReference>
<dbReference type="InterPro" id="IPR041931">
    <property type="entry name" value="DNA_pol3_alpha_thumb_dom"/>
</dbReference>
<dbReference type="NCBIfam" id="TIGR00594">
    <property type="entry name" value="polc"/>
    <property type="match status" value="1"/>
</dbReference>
<dbReference type="Gene3D" id="1.10.150.870">
    <property type="match status" value="1"/>
</dbReference>
<evidence type="ECO:0000256" key="5">
    <source>
        <dbReference type="ARBA" id="ARBA00022490"/>
    </source>
</evidence>
<dbReference type="Pfam" id="PF14579">
    <property type="entry name" value="HHH_6"/>
    <property type="match status" value="1"/>
</dbReference>
<dbReference type="GO" id="GO:0003887">
    <property type="term" value="F:DNA-directed DNA polymerase activity"/>
    <property type="evidence" value="ECO:0007669"/>
    <property type="project" value="UniProtKB-KW"/>
</dbReference>
<dbReference type="Gene3D" id="1.10.10.1600">
    <property type="entry name" value="Bacterial DNA polymerase III alpha subunit, thumb domain"/>
    <property type="match status" value="1"/>
</dbReference>
<dbReference type="Pfam" id="PF17657">
    <property type="entry name" value="DNA_pol3_finger"/>
    <property type="match status" value="1"/>
</dbReference>
<comment type="similarity">
    <text evidence="2">Belongs to the DNA polymerase type-C family. DnaE subfamily.</text>
</comment>
<evidence type="ECO:0000256" key="2">
    <source>
        <dbReference type="ARBA" id="ARBA00009496"/>
    </source>
</evidence>
<comment type="subunit">
    <text evidence="11">DNA polymerase III contains a core (composed of alpha, epsilon and theta chains) that associates with a tau subunit. This core dimerizes to form the POLIII' complex. PolIII' associates with the gamma complex (composed of gamma, delta, delta', psi and chi chains) and with the beta chain to form the complete DNA polymerase III complex.</text>
</comment>
<dbReference type="InterPro" id="IPR049821">
    <property type="entry name" value="PolIIIA_DnaE1_PHP"/>
</dbReference>
<dbReference type="Proteomes" id="UP000538147">
    <property type="component" value="Unassembled WGS sequence"/>
</dbReference>
<comment type="caution">
    <text evidence="14">The sequence shown here is derived from an EMBL/GenBank/DDBJ whole genome shotgun (WGS) entry which is preliminary data.</text>
</comment>
<comment type="subcellular location">
    <subcellularLocation>
        <location evidence="1">Cytoplasm</location>
    </subcellularLocation>
</comment>
<dbReference type="AlphaFoldDB" id="A0A841L4J7"/>
<dbReference type="SMART" id="SM00481">
    <property type="entry name" value="POLIIIAc"/>
    <property type="match status" value="1"/>
</dbReference>
<dbReference type="EC" id="2.7.7.7" evidence="3"/>
<protein>
    <recommendedName>
        <fullName evidence="4">DNA polymerase III subunit alpha</fullName>
        <ecNumber evidence="3">2.7.7.7</ecNumber>
    </recommendedName>
</protein>
<keyword evidence="5" id="KW-0963">Cytoplasm</keyword>
<dbReference type="CDD" id="cd04485">
    <property type="entry name" value="DnaE_OBF"/>
    <property type="match status" value="1"/>
</dbReference>
<dbReference type="InterPro" id="IPR029460">
    <property type="entry name" value="DNAPol_HHH"/>
</dbReference>
<evidence type="ECO:0000256" key="1">
    <source>
        <dbReference type="ARBA" id="ARBA00004496"/>
    </source>
</evidence>
<evidence type="ECO:0000256" key="7">
    <source>
        <dbReference type="ARBA" id="ARBA00022695"/>
    </source>
</evidence>
<proteinExistence type="inferred from homology"/>
<evidence type="ECO:0000256" key="12">
    <source>
        <dbReference type="ARBA" id="ARBA00049244"/>
    </source>
</evidence>
<reference evidence="14 15" key="1">
    <citation type="submission" date="2020-08" db="EMBL/GenBank/DDBJ databases">
        <title>Genomic Encyclopedia of Type Strains, Phase IV (KMG-IV): sequencing the most valuable type-strain genomes for metagenomic binning, comparative biology and taxonomic classification.</title>
        <authorList>
            <person name="Goeker M."/>
        </authorList>
    </citation>
    <scope>NUCLEOTIDE SEQUENCE [LARGE SCALE GENOMIC DNA]</scope>
    <source>
        <strain evidence="14 15">DSM 102189</strain>
    </source>
</reference>
<keyword evidence="6 14" id="KW-0808">Transferase</keyword>
<evidence type="ECO:0000313" key="14">
    <source>
        <dbReference type="EMBL" id="MBB6225883.1"/>
    </source>
</evidence>
<dbReference type="RefSeq" id="WP_184193532.1">
    <property type="nucleotide sequence ID" value="NZ_JACIIV010000001.1"/>
</dbReference>
<dbReference type="EMBL" id="JACIIV010000001">
    <property type="protein sequence ID" value="MBB6225883.1"/>
    <property type="molecule type" value="Genomic_DNA"/>
</dbReference>
<keyword evidence="7 14" id="KW-0548">Nucleotidyltransferase</keyword>
<accession>A0A841L4J7</accession>
<dbReference type="InterPro" id="IPR004805">
    <property type="entry name" value="DnaE2/DnaE/PolC"/>
</dbReference>
<keyword evidence="9" id="KW-0239">DNA-directed DNA polymerase</keyword>
<dbReference type="InterPro" id="IPR040982">
    <property type="entry name" value="DNA_pol3_finger"/>
</dbReference>
<keyword evidence="8" id="KW-0235">DNA replication</keyword>
<gene>
    <name evidence="14" type="ORF">FHS79_000034</name>
</gene>
<evidence type="ECO:0000256" key="10">
    <source>
        <dbReference type="ARBA" id="ARBA00025611"/>
    </source>
</evidence>